<comment type="caution">
    <text evidence="1">The sequence shown here is derived from an EMBL/GenBank/DDBJ whole genome shotgun (WGS) entry which is preliminary data.</text>
</comment>
<evidence type="ECO:0008006" key="3">
    <source>
        <dbReference type="Google" id="ProtNLM"/>
    </source>
</evidence>
<dbReference type="RefSeq" id="WP_379977821.1">
    <property type="nucleotide sequence ID" value="NZ_JBHSFV010000003.1"/>
</dbReference>
<proteinExistence type="predicted"/>
<dbReference type="Proteomes" id="UP001596043">
    <property type="component" value="Unassembled WGS sequence"/>
</dbReference>
<protein>
    <recommendedName>
        <fullName evidence="3">Tetratricopeptide repeat protein</fullName>
    </recommendedName>
</protein>
<evidence type="ECO:0000313" key="2">
    <source>
        <dbReference type="Proteomes" id="UP001596043"/>
    </source>
</evidence>
<dbReference type="EMBL" id="JBHSFV010000003">
    <property type="protein sequence ID" value="MFC4633607.1"/>
    <property type="molecule type" value="Genomic_DNA"/>
</dbReference>
<keyword evidence="2" id="KW-1185">Reference proteome</keyword>
<organism evidence="1 2">
    <name type="scientific">Dokdonia ponticola</name>
    <dbReference type="NCBI Taxonomy" id="2041041"/>
    <lineage>
        <taxon>Bacteria</taxon>
        <taxon>Pseudomonadati</taxon>
        <taxon>Bacteroidota</taxon>
        <taxon>Flavobacteriia</taxon>
        <taxon>Flavobacteriales</taxon>
        <taxon>Flavobacteriaceae</taxon>
        <taxon>Dokdonia</taxon>
    </lineage>
</organism>
<sequence>MYRLLVICLLCCVACQEKEPCDYIENYYQDVYKAELAYWEKDYQTAYDLLKKVESRCGLLNQYITREPEMMAKLSIKVGKPQAAFPYIERMLKEGMSFDSFVNNDTYTILHEYEEWRYLERNATQFATEFEEGINQELREEIIAMNMLDQAVRQKPIDYIQMAKVDSIHQLRVKEIFREYGYPTAKMVGKDNRAIGERVELRTLFFHLDDTTYFKPILLKMIRDGEAPAYILGTMLDSRQRSRRVYDYGIYDNADSSRILDLKNLDKRRISVGLPPWGLKKKVDSLRRAYYSNQY</sequence>
<name>A0ABV9HTY5_9FLAO</name>
<gene>
    <name evidence="1" type="ORF">ACFO3O_06790</name>
</gene>
<accession>A0ABV9HTY5</accession>
<evidence type="ECO:0000313" key="1">
    <source>
        <dbReference type="EMBL" id="MFC4633607.1"/>
    </source>
</evidence>
<reference evidence="2" key="1">
    <citation type="journal article" date="2019" name="Int. J. Syst. Evol. Microbiol.">
        <title>The Global Catalogue of Microorganisms (GCM) 10K type strain sequencing project: providing services to taxonomists for standard genome sequencing and annotation.</title>
        <authorList>
            <consortium name="The Broad Institute Genomics Platform"/>
            <consortium name="The Broad Institute Genome Sequencing Center for Infectious Disease"/>
            <person name="Wu L."/>
            <person name="Ma J."/>
        </authorList>
    </citation>
    <scope>NUCLEOTIDE SEQUENCE [LARGE SCALE GENOMIC DNA]</scope>
    <source>
        <strain evidence="2">YJ-61-S</strain>
    </source>
</reference>